<dbReference type="CDD" id="cd17535">
    <property type="entry name" value="REC_NarL-like"/>
    <property type="match status" value="1"/>
</dbReference>
<evidence type="ECO:0000313" key="5">
    <source>
        <dbReference type="Proteomes" id="UP000050277"/>
    </source>
</evidence>
<feature type="domain" description="Response regulatory" evidence="3">
    <location>
        <begin position="5"/>
        <end position="122"/>
    </location>
</feature>
<dbReference type="PANTHER" id="PTHR43214">
    <property type="entry name" value="TWO-COMPONENT RESPONSE REGULATOR"/>
    <property type="match status" value="1"/>
</dbReference>
<proteinExistence type="predicted"/>
<keyword evidence="1" id="KW-0238">DNA-binding</keyword>
<sequence>MQTIQTLVVEDHPSLRAAMVAGLHATKEISVIGEAGSGEDAIEWCAQHIPQAILMDVALAGELNGIQAAVIIRREHPRIPVVFYSIQDDDAYYRDFQRSGILSHYAYVRKSNYLLPAMVAPLLRDAFQGRAFIDPDIASRVQEVRHLDEQSALDLLEPAEREVMTLVAHGFTNDQIAHRLGFRDARAVSRINGQIYTAWGLNENTTDEKVARTRATIIFHERQLIVWDEEGRGRVFMPDGQWQTRWND</sequence>
<dbReference type="STRING" id="70996.SE18_22455"/>
<dbReference type="SUPFAM" id="SSF46894">
    <property type="entry name" value="C-terminal effector domain of the bipartite response regulators"/>
    <property type="match status" value="1"/>
</dbReference>
<dbReference type="PANTHER" id="PTHR43214:SF43">
    <property type="entry name" value="TWO-COMPONENT RESPONSE REGULATOR"/>
    <property type="match status" value="1"/>
</dbReference>
<dbReference type="GO" id="GO:0003677">
    <property type="term" value="F:DNA binding"/>
    <property type="evidence" value="ECO:0007669"/>
    <property type="project" value="UniProtKB-KW"/>
</dbReference>
<dbReference type="EMBL" id="LGKP01000035">
    <property type="protein sequence ID" value="KPL81406.1"/>
    <property type="molecule type" value="Genomic_DNA"/>
</dbReference>
<dbReference type="InterPro" id="IPR001789">
    <property type="entry name" value="Sig_transdc_resp-reg_receiver"/>
</dbReference>
<evidence type="ECO:0000256" key="2">
    <source>
        <dbReference type="PROSITE-ProRule" id="PRU00169"/>
    </source>
</evidence>
<dbReference type="GO" id="GO:0000160">
    <property type="term" value="P:phosphorelay signal transduction system"/>
    <property type="evidence" value="ECO:0007669"/>
    <property type="project" value="InterPro"/>
</dbReference>
<dbReference type="InterPro" id="IPR039420">
    <property type="entry name" value="WalR-like"/>
</dbReference>
<dbReference type="PROSITE" id="PS50110">
    <property type="entry name" value="RESPONSE_REGULATORY"/>
    <property type="match status" value="1"/>
</dbReference>
<evidence type="ECO:0000313" key="4">
    <source>
        <dbReference type="EMBL" id="KPL81406.1"/>
    </source>
</evidence>
<comment type="caution">
    <text evidence="4">The sequence shown here is derived from an EMBL/GenBank/DDBJ whole genome shotgun (WGS) entry which is preliminary data.</text>
</comment>
<dbReference type="Pfam" id="PF00072">
    <property type="entry name" value="Response_reg"/>
    <property type="match status" value="1"/>
</dbReference>
<dbReference type="GO" id="GO:0006355">
    <property type="term" value="P:regulation of DNA-templated transcription"/>
    <property type="evidence" value="ECO:0007669"/>
    <property type="project" value="InterPro"/>
</dbReference>
<dbReference type="Proteomes" id="UP000050277">
    <property type="component" value="Unassembled WGS sequence"/>
</dbReference>
<protein>
    <submittedName>
        <fullName evidence="4">Transcriptional regulator</fullName>
    </submittedName>
</protein>
<accession>A0A0P6XM31</accession>
<dbReference type="Gene3D" id="3.40.50.2300">
    <property type="match status" value="1"/>
</dbReference>
<reference evidence="4 5" key="1">
    <citation type="submission" date="2015-07" db="EMBL/GenBank/DDBJ databases">
        <title>Whole genome sequence of Herpetosiphon geysericola DSM 7119.</title>
        <authorList>
            <person name="Hemp J."/>
            <person name="Ward L.M."/>
            <person name="Pace L.A."/>
            <person name="Fischer W.W."/>
        </authorList>
    </citation>
    <scope>NUCLEOTIDE SEQUENCE [LARGE SCALE GENOMIC DNA]</scope>
    <source>
        <strain evidence="4 5">DSM 7119</strain>
    </source>
</reference>
<gene>
    <name evidence="4" type="ORF">SE18_22455</name>
</gene>
<dbReference type="InterPro" id="IPR058245">
    <property type="entry name" value="NreC/VraR/RcsB-like_REC"/>
</dbReference>
<dbReference type="AlphaFoldDB" id="A0A0P6XM31"/>
<dbReference type="SMART" id="SM00448">
    <property type="entry name" value="REC"/>
    <property type="match status" value="1"/>
</dbReference>
<evidence type="ECO:0000259" key="3">
    <source>
        <dbReference type="PROSITE" id="PS50110"/>
    </source>
</evidence>
<organism evidence="4 5">
    <name type="scientific">Herpetosiphon geysericola</name>
    <dbReference type="NCBI Taxonomy" id="70996"/>
    <lineage>
        <taxon>Bacteria</taxon>
        <taxon>Bacillati</taxon>
        <taxon>Chloroflexota</taxon>
        <taxon>Chloroflexia</taxon>
        <taxon>Herpetosiphonales</taxon>
        <taxon>Herpetosiphonaceae</taxon>
        <taxon>Herpetosiphon</taxon>
    </lineage>
</organism>
<keyword evidence="5" id="KW-1185">Reference proteome</keyword>
<dbReference type="RefSeq" id="WP_054536699.1">
    <property type="nucleotide sequence ID" value="NZ_LGKP01000035.1"/>
</dbReference>
<name>A0A0P6XM31_9CHLR</name>
<dbReference type="OrthoDB" id="148023at2"/>
<dbReference type="SUPFAM" id="SSF52172">
    <property type="entry name" value="CheY-like"/>
    <property type="match status" value="1"/>
</dbReference>
<dbReference type="InterPro" id="IPR011006">
    <property type="entry name" value="CheY-like_superfamily"/>
</dbReference>
<evidence type="ECO:0000256" key="1">
    <source>
        <dbReference type="ARBA" id="ARBA00023125"/>
    </source>
</evidence>
<keyword evidence="2" id="KW-0597">Phosphoprotein</keyword>
<feature type="modified residue" description="4-aspartylphosphate" evidence="2">
    <location>
        <position position="56"/>
    </location>
</feature>
<dbReference type="InterPro" id="IPR016032">
    <property type="entry name" value="Sig_transdc_resp-reg_C-effctor"/>
</dbReference>